<evidence type="ECO:0000256" key="11">
    <source>
        <dbReference type="ARBA" id="ARBA00031350"/>
    </source>
</evidence>
<dbReference type="InParanoid" id="A0A263D9Z3"/>
<dbReference type="Gene3D" id="3.40.50.150">
    <property type="entry name" value="Vaccinia Virus protein VP39"/>
    <property type="match status" value="1"/>
</dbReference>
<keyword evidence="7 12" id="KW-0808">Transferase</keyword>
<dbReference type="OrthoDB" id="5143400at2"/>
<keyword evidence="13" id="KW-1185">Reference proteome</keyword>
<reference evidence="12 13" key="1">
    <citation type="submission" date="2017-07" db="EMBL/GenBank/DDBJ databases">
        <title>Amycolatopsis antarcticus sp. nov., isolated from the surface of an Antarcticus brown macroalga.</title>
        <authorList>
            <person name="Wang J."/>
            <person name="Leiva S."/>
            <person name="Huang J."/>
            <person name="Huang Y."/>
        </authorList>
    </citation>
    <scope>NUCLEOTIDE SEQUENCE [LARGE SCALE GENOMIC DNA]</scope>
    <source>
        <strain evidence="12 13">AU-G6</strain>
    </source>
</reference>
<dbReference type="RefSeq" id="WP_094860968.1">
    <property type="nucleotide sequence ID" value="NZ_NKYE01000001.1"/>
</dbReference>
<name>A0A263D9Z3_9PSEU</name>
<protein>
    <recommendedName>
        <fullName evidence="4">Protein-L-isoaspartate O-methyltransferase</fullName>
        <ecNumber evidence="3">2.1.1.77</ecNumber>
    </recommendedName>
    <alternativeName>
        <fullName evidence="11">L-isoaspartyl protein carboxyl methyltransferase</fullName>
    </alternativeName>
    <alternativeName>
        <fullName evidence="9">Protein L-isoaspartyl methyltransferase</fullName>
    </alternativeName>
    <alternativeName>
        <fullName evidence="10">Protein-beta-aspartate methyltransferase</fullName>
    </alternativeName>
</protein>
<dbReference type="EMBL" id="NKYE01000001">
    <property type="protein sequence ID" value="OZM75191.1"/>
    <property type="molecule type" value="Genomic_DNA"/>
</dbReference>
<accession>A0A263D9Z3</accession>
<evidence type="ECO:0000256" key="8">
    <source>
        <dbReference type="ARBA" id="ARBA00022691"/>
    </source>
</evidence>
<dbReference type="AlphaFoldDB" id="A0A263D9Z3"/>
<evidence type="ECO:0000256" key="2">
    <source>
        <dbReference type="ARBA" id="ARBA00005369"/>
    </source>
</evidence>
<evidence type="ECO:0000256" key="1">
    <source>
        <dbReference type="ARBA" id="ARBA00004496"/>
    </source>
</evidence>
<keyword evidence="8" id="KW-0949">S-adenosyl-L-methionine</keyword>
<dbReference type="Pfam" id="PF01135">
    <property type="entry name" value="PCMT"/>
    <property type="match status" value="1"/>
</dbReference>
<dbReference type="PROSITE" id="PS01279">
    <property type="entry name" value="PCMT"/>
    <property type="match status" value="1"/>
</dbReference>
<evidence type="ECO:0000256" key="4">
    <source>
        <dbReference type="ARBA" id="ARBA00013346"/>
    </source>
</evidence>
<dbReference type="GO" id="GO:0032259">
    <property type="term" value="P:methylation"/>
    <property type="evidence" value="ECO:0007669"/>
    <property type="project" value="UniProtKB-KW"/>
</dbReference>
<evidence type="ECO:0000256" key="3">
    <source>
        <dbReference type="ARBA" id="ARBA00011890"/>
    </source>
</evidence>
<dbReference type="SUPFAM" id="SSF53335">
    <property type="entry name" value="S-adenosyl-L-methionine-dependent methyltransferases"/>
    <property type="match status" value="1"/>
</dbReference>
<evidence type="ECO:0000256" key="10">
    <source>
        <dbReference type="ARBA" id="ARBA00031323"/>
    </source>
</evidence>
<evidence type="ECO:0000313" key="13">
    <source>
        <dbReference type="Proteomes" id="UP000242444"/>
    </source>
</evidence>
<organism evidence="12 13">
    <name type="scientific">Amycolatopsis antarctica</name>
    <dbReference type="NCBI Taxonomy" id="1854586"/>
    <lineage>
        <taxon>Bacteria</taxon>
        <taxon>Bacillati</taxon>
        <taxon>Actinomycetota</taxon>
        <taxon>Actinomycetes</taxon>
        <taxon>Pseudonocardiales</taxon>
        <taxon>Pseudonocardiaceae</taxon>
        <taxon>Amycolatopsis</taxon>
    </lineage>
</organism>
<comment type="similarity">
    <text evidence="2">Belongs to the methyltransferase superfamily. L-isoaspartyl/D-aspartyl protein methyltransferase family.</text>
</comment>
<dbReference type="GO" id="GO:0004719">
    <property type="term" value="F:protein-L-isoaspartate (D-aspartate) O-methyltransferase activity"/>
    <property type="evidence" value="ECO:0007669"/>
    <property type="project" value="UniProtKB-EC"/>
</dbReference>
<comment type="caution">
    <text evidence="12">The sequence shown here is derived from an EMBL/GenBank/DDBJ whole genome shotgun (WGS) entry which is preliminary data.</text>
</comment>
<comment type="subcellular location">
    <subcellularLocation>
        <location evidence="1">Cytoplasm</location>
    </subcellularLocation>
</comment>
<keyword evidence="5" id="KW-0963">Cytoplasm</keyword>
<proteinExistence type="inferred from homology"/>
<evidence type="ECO:0000256" key="9">
    <source>
        <dbReference type="ARBA" id="ARBA00030757"/>
    </source>
</evidence>
<evidence type="ECO:0000256" key="5">
    <source>
        <dbReference type="ARBA" id="ARBA00022490"/>
    </source>
</evidence>
<evidence type="ECO:0000256" key="6">
    <source>
        <dbReference type="ARBA" id="ARBA00022603"/>
    </source>
</evidence>
<sequence>MTKPNTIRGDWEPHAGRLADELAAAGKLTEPRLAEAVRAVPRHAFVPTYHQQTADGSWARCVSVDDLASVYANTALITALAPAATGGTTVLSSSTQPGLMTRMIEALHLIDGARVLEVGTGTGYNAGLLAHRLGDGQVYSVDVEADLVELARQRLAGLGYHPTLVAGDGAAGLPEHAPFHAIIATCAVPAIPWAWVEQVRPGGVILSDLKPAPGAGSLVRLTRRDDDRAEGRFDATYAAFMDLRHTAGNNPAGFRVERDHDRAEYRTTSLDPNTPWASLLVWFLASFDLGPEIAYGYTLPEGGKIPAHSDTVPTASWIATPDGSWAEITLAAQNGQHEVAEGGPRRLWRLIENAYDTWTDLGRPGWDSFGLTVTPGTHTVWFDQPDSEHTWYLAAPVDDGEKFGAAGRAV</sequence>
<evidence type="ECO:0000313" key="12">
    <source>
        <dbReference type="EMBL" id="OZM75191.1"/>
    </source>
</evidence>
<dbReference type="InterPro" id="IPR029063">
    <property type="entry name" value="SAM-dependent_MTases_sf"/>
</dbReference>
<dbReference type="PANTHER" id="PTHR11579:SF0">
    <property type="entry name" value="PROTEIN-L-ISOASPARTATE(D-ASPARTATE) O-METHYLTRANSFERASE"/>
    <property type="match status" value="1"/>
</dbReference>
<evidence type="ECO:0000256" key="7">
    <source>
        <dbReference type="ARBA" id="ARBA00022679"/>
    </source>
</evidence>
<dbReference type="EC" id="2.1.1.77" evidence="3"/>
<dbReference type="PANTHER" id="PTHR11579">
    <property type="entry name" value="PROTEIN-L-ISOASPARTATE O-METHYLTRANSFERASE"/>
    <property type="match status" value="1"/>
</dbReference>
<dbReference type="CDD" id="cd02440">
    <property type="entry name" value="AdoMet_MTases"/>
    <property type="match status" value="1"/>
</dbReference>
<dbReference type="InterPro" id="IPR000682">
    <property type="entry name" value="PCMT"/>
</dbReference>
<keyword evidence="6 12" id="KW-0489">Methyltransferase</keyword>
<dbReference type="GO" id="GO:0005737">
    <property type="term" value="C:cytoplasm"/>
    <property type="evidence" value="ECO:0007669"/>
    <property type="project" value="UniProtKB-SubCell"/>
</dbReference>
<gene>
    <name evidence="12" type="ORF">CFN78_03255</name>
</gene>
<dbReference type="Proteomes" id="UP000242444">
    <property type="component" value="Unassembled WGS sequence"/>
</dbReference>